<gene>
    <name evidence="2" type="ORF">ACI8B_180067</name>
</gene>
<keyword evidence="1" id="KW-0732">Signal</keyword>
<evidence type="ECO:0000313" key="2">
    <source>
        <dbReference type="EMBL" id="VXA54593.1"/>
    </source>
</evidence>
<organism evidence="2 3">
    <name type="scientific">Acinetobacter proteolyticus</name>
    <dbReference type="NCBI Taxonomy" id="1776741"/>
    <lineage>
        <taxon>Bacteria</taxon>
        <taxon>Pseudomonadati</taxon>
        <taxon>Pseudomonadota</taxon>
        <taxon>Gammaproteobacteria</taxon>
        <taxon>Moraxellales</taxon>
        <taxon>Moraxellaceae</taxon>
        <taxon>Acinetobacter</taxon>
    </lineage>
</organism>
<feature type="chain" id="PRO_5024797371" evidence="1">
    <location>
        <begin position="23"/>
        <end position="167"/>
    </location>
</feature>
<accession>A0A653K1H9</accession>
<proteinExistence type="predicted"/>
<dbReference type="Proteomes" id="UP000430404">
    <property type="component" value="Unassembled WGS sequence"/>
</dbReference>
<dbReference type="AlphaFoldDB" id="A0A653K1H9"/>
<feature type="signal peptide" evidence="1">
    <location>
        <begin position="1"/>
        <end position="22"/>
    </location>
</feature>
<name>A0A653K1H9_9GAMM</name>
<protein>
    <submittedName>
        <fullName evidence="2">Uncharacterized protein</fullName>
    </submittedName>
</protein>
<evidence type="ECO:0000313" key="3">
    <source>
        <dbReference type="Proteomes" id="UP000430404"/>
    </source>
</evidence>
<reference evidence="2 3" key="1">
    <citation type="submission" date="2019-10" db="EMBL/GenBank/DDBJ databases">
        <authorList>
            <person name="Karimi E."/>
        </authorList>
    </citation>
    <scope>NUCLEOTIDE SEQUENCE [LARGE SCALE GENOMIC DNA]</scope>
    <source>
        <strain evidence="2">Acinetobacter sp. 8BE</strain>
    </source>
</reference>
<evidence type="ECO:0000256" key="1">
    <source>
        <dbReference type="SAM" id="SignalP"/>
    </source>
</evidence>
<dbReference type="EMBL" id="CABWKZ010000010">
    <property type="protein sequence ID" value="VXA54593.1"/>
    <property type="molecule type" value="Genomic_DNA"/>
</dbReference>
<sequence>MKRISLIILCSVYLLNPSVPFAKTLDKQPKFTDYPVQIYKGPTAKLDMSDADARLFRTRLSEGLKQKPGYAGEYVAVGWGCGAMCFSLTLISKRTGKILKIFGGETGEKLIDIHPNSLLLVSYGSVQVNGTDIYAKKFYLLKNNQLNLIYHTPVAVRSEDDNDTSNL</sequence>
<dbReference type="RefSeq" id="WP_159724790.1">
    <property type="nucleotide sequence ID" value="NZ_LR732744.1"/>
</dbReference>